<reference evidence="2" key="1">
    <citation type="submission" date="2023-10" db="EMBL/GenBank/DDBJ databases">
        <authorList>
            <person name="Chen Y."/>
            <person name="Shah S."/>
            <person name="Dougan E. K."/>
            <person name="Thang M."/>
            <person name="Chan C."/>
        </authorList>
    </citation>
    <scope>NUCLEOTIDE SEQUENCE [LARGE SCALE GENOMIC DNA]</scope>
</reference>
<feature type="compositionally biased region" description="Basic and acidic residues" evidence="1">
    <location>
        <begin position="147"/>
        <end position="159"/>
    </location>
</feature>
<evidence type="ECO:0000256" key="1">
    <source>
        <dbReference type="SAM" id="MobiDB-lite"/>
    </source>
</evidence>
<protein>
    <submittedName>
        <fullName evidence="2">Uncharacterized protein</fullName>
    </submittedName>
</protein>
<sequence>MCADAGWAGELRLSQLAFIRFKEKGIWSLVDVVDMEFSKGMQIQGQDSLPLKPEGEKVQPVKRLWRWDRLQVNKKEASAPPVAPALKEKCNGASTRSPTPPVAKEVFSLPPESQDAPRACLKIPTPPPAPAVAEAKRPRKRKHTKKNKDVRSEEAKAGLKEWPPAPPPANAAPTSSAVQVLPPPPPP</sequence>
<accession>A0ABN9WL31</accession>
<organism evidence="2 3">
    <name type="scientific">Prorocentrum cordatum</name>
    <dbReference type="NCBI Taxonomy" id="2364126"/>
    <lineage>
        <taxon>Eukaryota</taxon>
        <taxon>Sar</taxon>
        <taxon>Alveolata</taxon>
        <taxon>Dinophyceae</taxon>
        <taxon>Prorocentrales</taxon>
        <taxon>Prorocentraceae</taxon>
        <taxon>Prorocentrum</taxon>
    </lineage>
</organism>
<proteinExistence type="predicted"/>
<feature type="region of interest" description="Disordered" evidence="1">
    <location>
        <begin position="74"/>
        <end position="187"/>
    </location>
</feature>
<evidence type="ECO:0000313" key="2">
    <source>
        <dbReference type="EMBL" id="CAK0885741.1"/>
    </source>
</evidence>
<keyword evidence="3" id="KW-1185">Reference proteome</keyword>
<dbReference type="EMBL" id="CAUYUJ010018714">
    <property type="protein sequence ID" value="CAK0885741.1"/>
    <property type="molecule type" value="Genomic_DNA"/>
</dbReference>
<feature type="compositionally biased region" description="Basic residues" evidence="1">
    <location>
        <begin position="137"/>
        <end position="146"/>
    </location>
</feature>
<name>A0ABN9WL31_9DINO</name>
<gene>
    <name evidence="2" type="ORF">PCOR1329_LOCUS67271</name>
</gene>
<dbReference type="Proteomes" id="UP001189429">
    <property type="component" value="Unassembled WGS sequence"/>
</dbReference>
<feature type="non-terminal residue" evidence="2">
    <location>
        <position position="187"/>
    </location>
</feature>
<comment type="caution">
    <text evidence="2">The sequence shown here is derived from an EMBL/GenBank/DDBJ whole genome shotgun (WGS) entry which is preliminary data.</text>
</comment>
<evidence type="ECO:0000313" key="3">
    <source>
        <dbReference type="Proteomes" id="UP001189429"/>
    </source>
</evidence>